<dbReference type="VEuPathDB" id="FungiDB:VP01_1872g3"/>
<reference evidence="1 2" key="1">
    <citation type="submission" date="2015-08" db="EMBL/GenBank/DDBJ databases">
        <title>Next Generation Sequencing and Analysis of the Genome of Puccinia sorghi L Schw, the Causal Agent of Maize Common Rust.</title>
        <authorList>
            <person name="Rochi L."/>
            <person name="Burguener G."/>
            <person name="Darino M."/>
            <person name="Turjanski A."/>
            <person name="Kreff E."/>
            <person name="Dieguez M.J."/>
            <person name="Sacco F."/>
        </authorList>
    </citation>
    <scope>NUCLEOTIDE SEQUENCE [LARGE SCALE GENOMIC DNA]</scope>
    <source>
        <strain evidence="1 2">RO10H11247</strain>
    </source>
</reference>
<sequence>MPQIPPTIRSVILDPPTKYSTSPCCSPNVVHSRDMALADPRSPDEKLSCFHTILNLLQMGKISRNSEEGEFEFFLLARNLILKGKTYTILSNNSVCTNILAGWSPVMYCATPRITSSPSQHLATAATGLPVIMSSGKTIETNCNEIVATLHLTSWVLQTIFPELNILTLQTQ</sequence>
<name>A0A0L6VF32_9BASI</name>
<comment type="caution">
    <text evidence="1">The sequence shown here is derived from an EMBL/GenBank/DDBJ whole genome shotgun (WGS) entry which is preliminary data.</text>
</comment>
<organism evidence="1 2">
    <name type="scientific">Puccinia sorghi</name>
    <dbReference type="NCBI Taxonomy" id="27349"/>
    <lineage>
        <taxon>Eukaryota</taxon>
        <taxon>Fungi</taxon>
        <taxon>Dikarya</taxon>
        <taxon>Basidiomycota</taxon>
        <taxon>Pucciniomycotina</taxon>
        <taxon>Pucciniomycetes</taxon>
        <taxon>Pucciniales</taxon>
        <taxon>Pucciniaceae</taxon>
        <taxon>Puccinia</taxon>
    </lineage>
</organism>
<dbReference type="OrthoDB" id="2019644at2759"/>
<gene>
    <name evidence="1" type="ORF">VP01_1872g3</name>
</gene>
<dbReference type="Proteomes" id="UP000037035">
    <property type="component" value="Unassembled WGS sequence"/>
</dbReference>
<proteinExistence type="predicted"/>
<accession>A0A0L6VF32</accession>
<keyword evidence="2" id="KW-1185">Reference proteome</keyword>
<evidence type="ECO:0000313" key="2">
    <source>
        <dbReference type="Proteomes" id="UP000037035"/>
    </source>
</evidence>
<dbReference type="AlphaFoldDB" id="A0A0L6VF32"/>
<evidence type="ECO:0000313" key="1">
    <source>
        <dbReference type="EMBL" id="KNZ58730.1"/>
    </source>
</evidence>
<dbReference type="EMBL" id="LAVV01006695">
    <property type="protein sequence ID" value="KNZ58730.1"/>
    <property type="molecule type" value="Genomic_DNA"/>
</dbReference>
<protein>
    <submittedName>
        <fullName evidence="1">Uncharacterized protein</fullName>
    </submittedName>
</protein>
<dbReference type="STRING" id="27349.A0A0L6VF32"/>